<feature type="compositionally biased region" description="Basic residues" evidence="7">
    <location>
        <begin position="324"/>
        <end position="345"/>
    </location>
</feature>
<dbReference type="Proteomes" id="UP001237642">
    <property type="component" value="Unassembled WGS sequence"/>
</dbReference>
<dbReference type="GO" id="GO:0006325">
    <property type="term" value="P:chromatin organization"/>
    <property type="evidence" value="ECO:0007669"/>
    <property type="project" value="UniProtKB-KW"/>
</dbReference>
<proteinExistence type="predicted"/>
<dbReference type="PANTHER" id="PTHR13468">
    <property type="entry name" value="DEK PROTEIN"/>
    <property type="match status" value="1"/>
</dbReference>
<dbReference type="Pfam" id="PF08766">
    <property type="entry name" value="DEK_C"/>
    <property type="match status" value="1"/>
</dbReference>
<dbReference type="FunFam" id="1.10.10.60:FF:000220">
    <property type="entry name" value="DEK domain-containing chromatin associated protein"/>
    <property type="match status" value="1"/>
</dbReference>
<dbReference type="GO" id="GO:0005730">
    <property type="term" value="C:nucleolus"/>
    <property type="evidence" value="ECO:0007669"/>
    <property type="project" value="UniProtKB-SubCell"/>
</dbReference>
<evidence type="ECO:0000256" key="3">
    <source>
        <dbReference type="ARBA" id="ARBA00023015"/>
    </source>
</evidence>
<dbReference type="GO" id="GO:0042393">
    <property type="term" value="F:histone binding"/>
    <property type="evidence" value="ECO:0007669"/>
    <property type="project" value="TreeGrafter"/>
</dbReference>
<keyword evidence="3" id="KW-0805">Transcription regulation</keyword>
<feature type="compositionally biased region" description="Low complexity" evidence="7">
    <location>
        <begin position="238"/>
        <end position="252"/>
    </location>
</feature>
<keyword evidence="4" id="KW-0238">DNA-binding</keyword>
<feature type="region of interest" description="Disordered" evidence="7">
    <location>
        <begin position="27"/>
        <end position="94"/>
    </location>
</feature>
<feature type="compositionally biased region" description="Acidic residues" evidence="7">
    <location>
        <begin position="483"/>
        <end position="492"/>
    </location>
</feature>
<feature type="compositionally biased region" description="Basic and acidic residues" evidence="7">
    <location>
        <begin position="36"/>
        <end position="51"/>
    </location>
</feature>
<dbReference type="EMBL" id="JAUIZM010000002">
    <property type="protein sequence ID" value="KAK1397134.1"/>
    <property type="molecule type" value="Genomic_DNA"/>
</dbReference>
<feature type="compositionally biased region" description="Basic and acidic residues" evidence="7">
    <location>
        <begin position="385"/>
        <end position="408"/>
    </location>
</feature>
<feature type="compositionally biased region" description="Basic and acidic residues" evidence="7">
    <location>
        <begin position="261"/>
        <end position="270"/>
    </location>
</feature>
<dbReference type="InterPro" id="IPR044198">
    <property type="entry name" value="DEK"/>
</dbReference>
<feature type="compositionally biased region" description="Acidic residues" evidence="7">
    <location>
        <begin position="271"/>
        <end position="281"/>
    </location>
</feature>
<name>A0AAD8J3T0_9APIA</name>
<keyword evidence="5" id="KW-0804">Transcription</keyword>
<feature type="compositionally biased region" description="Basic and acidic residues" evidence="7">
    <location>
        <begin position="58"/>
        <end position="76"/>
    </location>
</feature>
<feature type="compositionally biased region" description="Basic and acidic residues" evidence="7">
    <location>
        <begin position="302"/>
        <end position="313"/>
    </location>
</feature>
<dbReference type="PANTHER" id="PTHR13468:SF22">
    <property type="entry name" value="DEK DOMAIN-CONTAINING CHROMATIN-ASSOCIATED PROTEIN 3"/>
    <property type="match status" value="1"/>
</dbReference>
<feature type="region of interest" description="Disordered" evidence="7">
    <location>
        <begin position="214"/>
        <end position="408"/>
    </location>
</feature>
<dbReference type="Gene3D" id="1.10.10.60">
    <property type="entry name" value="Homeodomain-like"/>
    <property type="match status" value="1"/>
</dbReference>
<evidence type="ECO:0000313" key="9">
    <source>
        <dbReference type="EMBL" id="KAK1397134.1"/>
    </source>
</evidence>
<reference evidence="9" key="1">
    <citation type="submission" date="2023-02" db="EMBL/GenBank/DDBJ databases">
        <title>Genome of toxic invasive species Heracleum sosnowskyi carries increased number of genes despite the absence of recent whole-genome duplications.</title>
        <authorList>
            <person name="Schelkunov M."/>
            <person name="Shtratnikova V."/>
            <person name="Makarenko M."/>
            <person name="Klepikova A."/>
            <person name="Omelchenko D."/>
            <person name="Novikova G."/>
            <person name="Obukhova E."/>
            <person name="Bogdanov V."/>
            <person name="Penin A."/>
            <person name="Logacheva M."/>
        </authorList>
    </citation>
    <scope>NUCLEOTIDE SEQUENCE</scope>
    <source>
        <strain evidence="9">Hsosn_3</strain>
        <tissue evidence="9">Leaf</tissue>
    </source>
</reference>
<evidence type="ECO:0000256" key="6">
    <source>
        <dbReference type="ARBA" id="ARBA00023242"/>
    </source>
</evidence>
<feature type="compositionally biased region" description="Basic and acidic residues" evidence="7">
    <location>
        <begin position="85"/>
        <end position="94"/>
    </location>
</feature>
<evidence type="ECO:0000256" key="7">
    <source>
        <dbReference type="SAM" id="MobiDB-lite"/>
    </source>
</evidence>
<feature type="domain" description="DEK-C" evidence="8">
    <location>
        <begin position="424"/>
        <end position="479"/>
    </location>
</feature>
<dbReference type="SUPFAM" id="SSF109715">
    <property type="entry name" value="DEK C-terminal domain"/>
    <property type="match status" value="1"/>
</dbReference>
<comment type="caution">
    <text evidence="9">The sequence shown here is derived from an EMBL/GenBank/DDBJ whole genome shotgun (WGS) entry which is preliminary data.</text>
</comment>
<comment type="subcellular location">
    <subcellularLocation>
        <location evidence="1">Nucleus</location>
        <location evidence="1">Nucleolus</location>
    </subcellularLocation>
</comment>
<dbReference type="GO" id="GO:0003677">
    <property type="term" value="F:DNA binding"/>
    <property type="evidence" value="ECO:0007669"/>
    <property type="project" value="UniProtKB-KW"/>
</dbReference>
<evidence type="ECO:0000313" key="10">
    <source>
        <dbReference type="Proteomes" id="UP001237642"/>
    </source>
</evidence>
<keyword evidence="10" id="KW-1185">Reference proteome</keyword>
<organism evidence="9 10">
    <name type="scientific">Heracleum sosnowskyi</name>
    <dbReference type="NCBI Taxonomy" id="360622"/>
    <lineage>
        <taxon>Eukaryota</taxon>
        <taxon>Viridiplantae</taxon>
        <taxon>Streptophyta</taxon>
        <taxon>Embryophyta</taxon>
        <taxon>Tracheophyta</taxon>
        <taxon>Spermatophyta</taxon>
        <taxon>Magnoliopsida</taxon>
        <taxon>eudicotyledons</taxon>
        <taxon>Gunneridae</taxon>
        <taxon>Pentapetalae</taxon>
        <taxon>asterids</taxon>
        <taxon>campanulids</taxon>
        <taxon>Apiales</taxon>
        <taxon>Apiaceae</taxon>
        <taxon>Apioideae</taxon>
        <taxon>apioid superclade</taxon>
        <taxon>Tordylieae</taxon>
        <taxon>Tordyliinae</taxon>
        <taxon>Heracleum</taxon>
    </lineage>
</organism>
<accession>A0AAD8J3T0</accession>
<keyword evidence="2" id="KW-0156">Chromatin regulator</keyword>
<sequence>MPRSIRLSPKFTGVVRNGQGRVWELEKDDAEEEIRELEKDDSESKEKKLDEEPSSEALKQENGDKKTVEKKKEEPKTPVAPASDRPVRERKSVERLVATIDKDSGKDFQIEKGRGTALKDIPNVAYKLSRKKSEERDQNYLMAAEVKSNISQFSGFVWHDNEDKHKNRIKEKLDKCVKEKLLEFCEVLDLPVSRATTKKEDIVTKLFDFLEAPQASTSELLADEELTSKGNKRKRSSQKSTSTSGSAPSKSSAKSRQRNASKGEEKKDTPEMDSDQEEQDEDVHGEQENVDGSSDGSEDEKTEGAKSEEKETDTGAESGEETKKRKRVSSKKSSVKKNSPKKATPKKATIVKKSSPPPKKAPLRPSFSRTMVQDSDTSPKIFTRKKTEAVKEKSPTPKKSASKDIAGKKVLKGKEEKLKVEKLKPSKAELKNATCEILREVDLNTATFTDVLNLLGKRFNTDLVPRKSTIKVMVQDELIKLVEEEDDEEDEEVKALKDGKQASGPDADEKVHH</sequence>
<dbReference type="PROSITE" id="PS51998">
    <property type="entry name" value="DEK_C"/>
    <property type="match status" value="1"/>
</dbReference>
<feature type="region of interest" description="Disordered" evidence="7">
    <location>
        <begin position="483"/>
        <end position="513"/>
    </location>
</feature>
<evidence type="ECO:0000256" key="1">
    <source>
        <dbReference type="ARBA" id="ARBA00004604"/>
    </source>
</evidence>
<dbReference type="InterPro" id="IPR014876">
    <property type="entry name" value="DEK_C"/>
</dbReference>
<evidence type="ECO:0000256" key="5">
    <source>
        <dbReference type="ARBA" id="ARBA00023163"/>
    </source>
</evidence>
<evidence type="ECO:0000256" key="4">
    <source>
        <dbReference type="ARBA" id="ARBA00023125"/>
    </source>
</evidence>
<evidence type="ECO:0000256" key="2">
    <source>
        <dbReference type="ARBA" id="ARBA00022853"/>
    </source>
</evidence>
<reference evidence="9" key="2">
    <citation type="submission" date="2023-05" db="EMBL/GenBank/DDBJ databases">
        <authorList>
            <person name="Schelkunov M.I."/>
        </authorList>
    </citation>
    <scope>NUCLEOTIDE SEQUENCE</scope>
    <source>
        <strain evidence="9">Hsosn_3</strain>
        <tissue evidence="9">Leaf</tissue>
    </source>
</reference>
<evidence type="ECO:0000259" key="8">
    <source>
        <dbReference type="PROSITE" id="PS51998"/>
    </source>
</evidence>
<dbReference type="AlphaFoldDB" id="A0AAD8J3T0"/>
<protein>
    <submittedName>
        <fullName evidence="9">DEK C-terminal domain-containing protein</fullName>
    </submittedName>
</protein>
<gene>
    <name evidence="9" type="ORF">POM88_006997</name>
</gene>
<dbReference type="GO" id="GO:2000779">
    <property type="term" value="P:regulation of double-strand break repair"/>
    <property type="evidence" value="ECO:0007669"/>
    <property type="project" value="TreeGrafter"/>
</dbReference>
<feature type="compositionally biased region" description="Polar residues" evidence="7">
    <location>
        <begin position="367"/>
        <end position="380"/>
    </location>
</feature>
<keyword evidence="6" id="KW-0539">Nucleus</keyword>